<sequence length="390" mass="46239">MEKSIPLNLSKLPVELKLIIELAKCDFPEQAAGIDPNLFEEVNWDLFIKQTRHHRIYPYLYKRLQWCDTSEIPQYVLRTVEVDYKRNIFLMLQLSGEMQQLSCQFMNQGIPLLFLKGPVLASELYGDVSLRTSNDLDVLVQIEQLSLAEKLLTKLGYQKDDYIQTILNDWKWRHHHITYTHPVTKVKVEVHWRLNPGPAKEPGFQELWARKRMSSVTRQPIYMLGEKDLFLFLISHGARHGWSRLRWLLDVHQLLKKHTQWGRKMEFLGKYGYLHVGLQAFELSTELFDSTPPLEVKRSRHSHRLAQQAVYYLETMVNLHSEPLPKDIAVYHKRHLFSLMTGQQKICFILSFLYPYPQDAETLPLPKFLHFLYFPLRPFLWGWRKSRKLA</sequence>
<keyword evidence="2" id="KW-1185">Reference proteome</keyword>
<protein>
    <submittedName>
        <fullName evidence="1">Nucleotidyltransferase family protein</fullName>
    </submittedName>
</protein>
<dbReference type="InterPro" id="IPR039498">
    <property type="entry name" value="NTP_transf_5"/>
</dbReference>
<dbReference type="EMBL" id="JBHTBY010000017">
    <property type="protein sequence ID" value="MFC7322742.1"/>
    <property type="molecule type" value="Genomic_DNA"/>
</dbReference>
<organism evidence="1 2">
    <name type="scientific">Halobacillus campisalis</name>
    <dbReference type="NCBI Taxonomy" id="435909"/>
    <lineage>
        <taxon>Bacteria</taxon>
        <taxon>Bacillati</taxon>
        <taxon>Bacillota</taxon>
        <taxon>Bacilli</taxon>
        <taxon>Bacillales</taxon>
        <taxon>Bacillaceae</taxon>
        <taxon>Halobacillus</taxon>
    </lineage>
</organism>
<comment type="caution">
    <text evidence="1">The sequence shown here is derived from an EMBL/GenBank/DDBJ whole genome shotgun (WGS) entry which is preliminary data.</text>
</comment>
<evidence type="ECO:0000313" key="1">
    <source>
        <dbReference type="EMBL" id="MFC7322742.1"/>
    </source>
</evidence>
<gene>
    <name evidence="1" type="ORF">ACFQMN_17905</name>
</gene>
<dbReference type="Pfam" id="PF14907">
    <property type="entry name" value="NTP_transf_5"/>
    <property type="match status" value="1"/>
</dbReference>
<evidence type="ECO:0000313" key="2">
    <source>
        <dbReference type="Proteomes" id="UP001596494"/>
    </source>
</evidence>
<name>A0ABW2K930_9BACI</name>
<dbReference type="RefSeq" id="WP_289215107.1">
    <property type="nucleotide sequence ID" value="NZ_JAPVRC010000002.1"/>
</dbReference>
<proteinExistence type="predicted"/>
<dbReference type="Proteomes" id="UP001596494">
    <property type="component" value="Unassembled WGS sequence"/>
</dbReference>
<accession>A0ABW2K930</accession>
<reference evidence="2" key="1">
    <citation type="journal article" date="2019" name="Int. J. Syst. Evol. Microbiol.">
        <title>The Global Catalogue of Microorganisms (GCM) 10K type strain sequencing project: providing services to taxonomists for standard genome sequencing and annotation.</title>
        <authorList>
            <consortium name="The Broad Institute Genomics Platform"/>
            <consortium name="The Broad Institute Genome Sequencing Center for Infectious Disease"/>
            <person name="Wu L."/>
            <person name="Ma J."/>
        </authorList>
    </citation>
    <scope>NUCLEOTIDE SEQUENCE [LARGE SCALE GENOMIC DNA]</scope>
    <source>
        <strain evidence="2">CCUG 73951</strain>
    </source>
</reference>